<dbReference type="AlphaFoldDB" id="J9GMJ5"/>
<dbReference type="Gene3D" id="3.30.750.24">
    <property type="entry name" value="STAS domain"/>
    <property type="match status" value="1"/>
</dbReference>
<evidence type="ECO:0000256" key="4">
    <source>
        <dbReference type="ARBA" id="ARBA00023136"/>
    </source>
</evidence>
<feature type="transmembrane region" description="Helical" evidence="5">
    <location>
        <begin position="379"/>
        <end position="409"/>
    </location>
</feature>
<proteinExistence type="predicted"/>
<dbReference type="InterPro" id="IPR036513">
    <property type="entry name" value="STAS_dom_sf"/>
</dbReference>
<feature type="transmembrane region" description="Helical" evidence="5">
    <location>
        <begin position="170"/>
        <end position="189"/>
    </location>
</feature>
<keyword evidence="2 5" id="KW-0812">Transmembrane</keyword>
<accession>J9GMJ5</accession>
<comment type="subcellular location">
    <subcellularLocation>
        <location evidence="1">Membrane</location>
        <topology evidence="1">Multi-pass membrane protein</topology>
    </subcellularLocation>
</comment>
<evidence type="ECO:0000313" key="7">
    <source>
        <dbReference type="EMBL" id="EJX01030.1"/>
    </source>
</evidence>
<dbReference type="CDD" id="cd07042">
    <property type="entry name" value="STAS_SulP_like_sulfate_transporter"/>
    <property type="match status" value="1"/>
</dbReference>
<keyword evidence="4 5" id="KW-0472">Membrane</keyword>
<dbReference type="InterPro" id="IPR002645">
    <property type="entry name" value="STAS_dom"/>
</dbReference>
<feature type="transmembrane region" description="Helical" evidence="5">
    <location>
        <begin position="93"/>
        <end position="110"/>
    </location>
</feature>
<dbReference type="GO" id="GO:0055085">
    <property type="term" value="P:transmembrane transport"/>
    <property type="evidence" value="ECO:0007669"/>
    <property type="project" value="InterPro"/>
</dbReference>
<feature type="domain" description="STAS" evidence="6">
    <location>
        <begin position="486"/>
        <end position="597"/>
    </location>
</feature>
<comment type="caution">
    <text evidence="7">The sequence shown here is derived from an EMBL/GenBank/DDBJ whole genome shotgun (WGS) entry which is preliminary data.</text>
</comment>
<feature type="transmembrane region" description="Helical" evidence="5">
    <location>
        <begin position="139"/>
        <end position="158"/>
    </location>
</feature>
<keyword evidence="3 5" id="KW-1133">Transmembrane helix</keyword>
<gene>
    <name evidence="7" type="ORF">EVA_10864</name>
</gene>
<feature type="transmembrane region" description="Helical" evidence="5">
    <location>
        <begin position="299"/>
        <end position="321"/>
    </location>
</feature>
<dbReference type="Pfam" id="PF00916">
    <property type="entry name" value="Sulfate_transp"/>
    <property type="match status" value="1"/>
</dbReference>
<sequence length="608" mass="65569">MENLVYHGIYGQSTRGALVYSHSVTIKSYLCNAILNYPTKLLMSHSTFAPRLFSELRHYNKEKLAADLMAGLIVGIVALPLAIAFGIASGVSPSQGILTAIIGGFLVSVLGGSRVQIGGPTGAFIVIIYGIVSNPELGLSGLMIATMLAGIFLIVLGVCRLGTIIKFIPYPIVVGFTSGIAVTIFTTQIKDLFGLTIEGSLPGDFISKWVVYFSHFQTIDWITTAVGILSVLVIILTPKVSRKIPGSLVAIIVMTVAVYFLNSHTSLHVNTIGDQFGEIKAAIPELQIPNLTWENVKSLFPTAMVIAVLGAIESLLSATVADGVCGDHHNSNQELIGQGVANLCTPLFGGIPCTGAIARTMTNINNGGRTPVAGVVHALVLLVIFLVLMPLAAYIPMACLAGVLVIVSYNMSGWRTFMQLMKNPKSDVIVLFITFFLTVIFDLTVAIEVGLLIACLLFMKRMAETTQIKVLEDEIDPNDETDALVHEEALAIPDGVEVYEINGPYFFGIANKFEELMAAMDDHPKVRVIRMRRVPFIDSTGIHNLQNLCEISHREGTHIVLSGVTPNVYNVLEHNGFCQLLGKDHICPNINVALDRAASIVKRSKGKA</sequence>
<evidence type="ECO:0000256" key="3">
    <source>
        <dbReference type="ARBA" id="ARBA00022989"/>
    </source>
</evidence>
<dbReference type="Pfam" id="PF01740">
    <property type="entry name" value="STAS"/>
    <property type="match status" value="1"/>
</dbReference>
<name>J9GMJ5_9ZZZZ</name>
<dbReference type="PROSITE" id="PS50801">
    <property type="entry name" value="STAS"/>
    <property type="match status" value="1"/>
</dbReference>
<evidence type="ECO:0000256" key="1">
    <source>
        <dbReference type="ARBA" id="ARBA00004141"/>
    </source>
</evidence>
<dbReference type="SUPFAM" id="SSF52091">
    <property type="entry name" value="SpoIIaa-like"/>
    <property type="match status" value="1"/>
</dbReference>
<dbReference type="InterPro" id="IPR001902">
    <property type="entry name" value="SLC26A/SulP_fam"/>
</dbReference>
<reference evidence="7" key="1">
    <citation type="journal article" date="2012" name="PLoS ONE">
        <title>Gene sets for utilization of primary and secondary nutrition supplies in the distal gut of endangered iberian lynx.</title>
        <authorList>
            <person name="Alcaide M."/>
            <person name="Messina E."/>
            <person name="Richter M."/>
            <person name="Bargiela R."/>
            <person name="Peplies J."/>
            <person name="Huws S.A."/>
            <person name="Newbold C.J."/>
            <person name="Golyshin P.N."/>
            <person name="Simon M.A."/>
            <person name="Lopez G."/>
            <person name="Yakimov M.M."/>
            <person name="Ferrer M."/>
        </authorList>
    </citation>
    <scope>NUCLEOTIDE SEQUENCE</scope>
</reference>
<evidence type="ECO:0000256" key="5">
    <source>
        <dbReference type="SAM" id="Phobius"/>
    </source>
</evidence>
<organism evidence="7">
    <name type="scientific">gut metagenome</name>
    <dbReference type="NCBI Taxonomy" id="749906"/>
    <lineage>
        <taxon>unclassified sequences</taxon>
        <taxon>metagenomes</taxon>
        <taxon>organismal metagenomes</taxon>
    </lineage>
</organism>
<feature type="transmembrane region" description="Helical" evidence="5">
    <location>
        <begin position="244"/>
        <end position="261"/>
    </location>
</feature>
<dbReference type="NCBIfam" id="TIGR00815">
    <property type="entry name" value="sulP"/>
    <property type="match status" value="1"/>
</dbReference>
<protein>
    <submittedName>
        <fullName evidence="7">Sulfate transporter</fullName>
    </submittedName>
</protein>
<feature type="transmembrane region" description="Helical" evidence="5">
    <location>
        <begin position="429"/>
        <end position="459"/>
    </location>
</feature>
<dbReference type="GO" id="GO:0016020">
    <property type="term" value="C:membrane"/>
    <property type="evidence" value="ECO:0007669"/>
    <property type="project" value="UniProtKB-SubCell"/>
</dbReference>
<evidence type="ECO:0000256" key="2">
    <source>
        <dbReference type="ARBA" id="ARBA00022692"/>
    </source>
</evidence>
<evidence type="ECO:0000259" key="6">
    <source>
        <dbReference type="PROSITE" id="PS50801"/>
    </source>
</evidence>
<dbReference type="InterPro" id="IPR011547">
    <property type="entry name" value="SLC26A/SulP_dom"/>
</dbReference>
<dbReference type="EMBL" id="AMCI01003120">
    <property type="protein sequence ID" value="EJX01030.1"/>
    <property type="molecule type" value="Genomic_DNA"/>
</dbReference>
<feature type="transmembrane region" description="Helical" evidence="5">
    <location>
        <begin position="64"/>
        <end position="87"/>
    </location>
</feature>
<dbReference type="PANTHER" id="PTHR11814">
    <property type="entry name" value="SULFATE TRANSPORTER"/>
    <property type="match status" value="1"/>
</dbReference>
<feature type="transmembrane region" description="Helical" evidence="5">
    <location>
        <begin position="209"/>
        <end position="237"/>
    </location>
</feature>